<sequence length="222" mass="24799">MSNSINTGVARLSLVDDDDDGGVRLLRPATPRVVGSHADSTHQEAERSCLSSAATSVAAPSMSRQDLALAALSQSSNADNNTARQAIADNRFFARDGTRLNPGWTIHDSNLGCKHTGPWRDFRGQRVSPPELVSHDNLFGQEGVLLCEDGRSGARCRVWWSWVLHCHKCDTYICKQCHEEHQRSEVNAKHRLGSARQRRDAKRTHKRETWNMVQKFSAQKLS</sequence>
<proteinExistence type="predicted"/>
<name>A0A9P8GGX0_AURME</name>
<dbReference type="EMBL" id="JAHFYH010000034">
    <property type="protein sequence ID" value="KAH0221108.1"/>
    <property type="molecule type" value="Genomic_DNA"/>
</dbReference>
<organism evidence="2 3">
    <name type="scientific">Aureobasidium melanogenum</name>
    <name type="common">Aureobasidium pullulans var. melanogenum</name>
    <dbReference type="NCBI Taxonomy" id="46634"/>
    <lineage>
        <taxon>Eukaryota</taxon>
        <taxon>Fungi</taxon>
        <taxon>Dikarya</taxon>
        <taxon>Ascomycota</taxon>
        <taxon>Pezizomycotina</taxon>
        <taxon>Dothideomycetes</taxon>
        <taxon>Dothideomycetidae</taxon>
        <taxon>Dothideales</taxon>
        <taxon>Saccotheciaceae</taxon>
        <taxon>Aureobasidium</taxon>
    </lineage>
</organism>
<gene>
    <name evidence="2" type="ORF">KCV03_g5214</name>
</gene>
<accession>A0A9P8GGX0</accession>
<reference evidence="2" key="1">
    <citation type="journal article" date="2021" name="J Fungi (Basel)">
        <title>Virulence traits and population genomics of the black yeast Aureobasidium melanogenum.</title>
        <authorList>
            <person name="Cernosa A."/>
            <person name="Sun X."/>
            <person name="Gostincar C."/>
            <person name="Fang C."/>
            <person name="Gunde-Cimerman N."/>
            <person name="Song Z."/>
        </authorList>
    </citation>
    <scope>NUCLEOTIDE SEQUENCE</scope>
    <source>
        <strain evidence="2">EXF-8016</strain>
    </source>
</reference>
<feature type="region of interest" description="Disordered" evidence="1">
    <location>
        <begin position="187"/>
        <end position="207"/>
    </location>
</feature>
<evidence type="ECO:0000256" key="1">
    <source>
        <dbReference type="SAM" id="MobiDB-lite"/>
    </source>
</evidence>
<evidence type="ECO:0000313" key="3">
    <source>
        <dbReference type="Proteomes" id="UP000767238"/>
    </source>
</evidence>
<protein>
    <submittedName>
        <fullName evidence="2">Uncharacterized protein</fullName>
    </submittedName>
</protein>
<reference evidence="2" key="2">
    <citation type="submission" date="2021-08" db="EMBL/GenBank/DDBJ databases">
        <authorList>
            <person name="Gostincar C."/>
            <person name="Sun X."/>
            <person name="Song Z."/>
            <person name="Gunde-Cimerman N."/>
        </authorList>
    </citation>
    <scope>NUCLEOTIDE SEQUENCE</scope>
    <source>
        <strain evidence="2">EXF-8016</strain>
    </source>
</reference>
<evidence type="ECO:0000313" key="2">
    <source>
        <dbReference type="EMBL" id="KAH0221108.1"/>
    </source>
</evidence>
<dbReference type="Proteomes" id="UP000767238">
    <property type="component" value="Unassembled WGS sequence"/>
</dbReference>
<dbReference type="OrthoDB" id="3874473at2759"/>
<comment type="caution">
    <text evidence="2">The sequence shown here is derived from an EMBL/GenBank/DDBJ whole genome shotgun (WGS) entry which is preliminary data.</text>
</comment>
<feature type="non-terminal residue" evidence="2">
    <location>
        <position position="222"/>
    </location>
</feature>
<dbReference type="AlphaFoldDB" id="A0A9P8GGX0"/>